<dbReference type="AlphaFoldDB" id="A0A5S5C559"/>
<dbReference type="Proteomes" id="UP000324376">
    <property type="component" value="Unassembled WGS sequence"/>
</dbReference>
<protein>
    <submittedName>
        <fullName evidence="1">Uncharacterized protein</fullName>
    </submittedName>
</protein>
<reference evidence="1 2" key="1">
    <citation type="submission" date="2019-07" db="EMBL/GenBank/DDBJ databases">
        <title>Genomic Encyclopedia of Archaeal and Bacterial Type Strains, Phase II (KMG-II): from individual species to whole genera.</title>
        <authorList>
            <person name="Goeker M."/>
        </authorList>
    </citation>
    <scope>NUCLEOTIDE SEQUENCE [LARGE SCALE GENOMIC DNA]</scope>
    <source>
        <strain evidence="1 2">DSM 17527</strain>
    </source>
</reference>
<evidence type="ECO:0000313" key="2">
    <source>
        <dbReference type="Proteomes" id="UP000324376"/>
    </source>
</evidence>
<proteinExistence type="predicted"/>
<keyword evidence="2" id="KW-1185">Reference proteome</keyword>
<accession>A0A5S5C559</accession>
<evidence type="ECO:0000313" key="1">
    <source>
        <dbReference type="EMBL" id="TYP74269.1"/>
    </source>
</evidence>
<dbReference type="OrthoDB" id="5952844at2"/>
<organism evidence="1 2">
    <name type="scientific">Aquimarina intermedia</name>
    <dbReference type="NCBI Taxonomy" id="350814"/>
    <lineage>
        <taxon>Bacteria</taxon>
        <taxon>Pseudomonadati</taxon>
        <taxon>Bacteroidota</taxon>
        <taxon>Flavobacteriia</taxon>
        <taxon>Flavobacteriales</taxon>
        <taxon>Flavobacteriaceae</taxon>
        <taxon>Aquimarina</taxon>
    </lineage>
</organism>
<dbReference type="RefSeq" id="WP_148782387.1">
    <property type="nucleotide sequence ID" value="NZ_VNHU01000004.1"/>
</dbReference>
<dbReference type="EMBL" id="VNHU01000004">
    <property type="protein sequence ID" value="TYP74269.1"/>
    <property type="molecule type" value="Genomic_DNA"/>
</dbReference>
<sequence>MALENLISVSFSDKELKDLDTHLNAFKTILKGKTVNISADQRQQYGRIANQNKLIVDKVKNYMEQNPEWVPNFIDKEEFDRDYAVRKQIEDRVHLMENLTQQLIDTKTLLDHDNYNNALSFYRMVRYLSKENEPGAKTVYEDMKKLFNRKHSNEDTDPSE</sequence>
<comment type="caution">
    <text evidence="1">The sequence shown here is derived from an EMBL/GenBank/DDBJ whole genome shotgun (WGS) entry which is preliminary data.</text>
</comment>
<name>A0A5S5C559_9FLAO</name>
<gene>
    <name evidence="1" type="ORF">BD809_10487</name>
</gene>